<evidence type="ECO:0000259" key="2">
    <source>
        <dbReference type="Pfam" id="PF02517"/>
    </source>
</evidence>
<reference evidence="3 4" key="1">
    <citation type="submission" date="2020-08" db="EMBL/GenBank/DDBJ databases">
        <title>Genomic Encyclopedia of Type Strains, Phase III (KMG-III): the genomes of soil and plant-associated and newly described type strains.</title>
        <authorList>
            <person name="Whitman W."/>
        </authorList>
    </citation>
    <scope>NUCLEOTIDE SEQUENCE [LARGE SCALE GENOMIC DNA]</scope>
    <source>
        <strain evidence="3 4">CECT 8640</strain>
    </source>
</reference>
<dbReference type="Pfam" id="PF02517">
    <property type="entry name" value="Rce1-like"/>
    <property type="match status" value="1"/>
</dbReference>
<gene>
    <name evidence="3" type="ORF">FHS29_002114</name>
</gene>
<feature type="transmembrane region" description="Helical" evidence="1">
    <location>
        <begin position="94"/>
        <end position="116"/>
    </location>
</feature>
<keyword evidence="1" id="KW-1133">Transmembrane helix</keyword>
<organism evidence="3 4">
    <name type="scientific">Saccharothrix tamanrassetensis</name>
    <dbReference type="NCBI Taxonomy" id="1051531"/>
    <lineage>
        <taxon>Bacteria</taxon>
        <taxon>Bacillati</taxon>
        <taxon>Actinomycetota</taxon>
        <taxon>Actinomycetes</taxon>
        <taxon>Pseudonocardiales</taxon>
        <taxon>Pseudonocardiaceae</taxon>
        <taxon>Saccharothrix</taxon>
    </lineage>
</organism>
<evidence type="ECO:0000313" key="3">
    <source>
        <dbReference type="EMBL" id="MBB5955533.1"/>
    </source>
</evidence>
<evidence type="ECO:0000256" key="1">
    <source>
        <dbReference type="SAM" id="Phobius"/>
    </source>
</evidence>
<comment type="caution">
    <text evidence="3">The sequence shown here is derived from an EMBL/GenBank/DDBJ whole genome shotgun (WGS) entry which is preliminary data.</text>
</comment>
<dbReference type="RefSeq" id="WP_184690372.1">
    <property type="nucleotide sequence ID" value="NZ_JACHJN010000003.1"/>
</dbReference>
<accession>A0A841CF00</accession>
<keyword evidence="1" id="KW-0472">Membrane</keyword>
<dbReference type="InterPro" id="IPR003675">
    <property type="entry name" value="Rce1/LyrA-like_dom"/>
</dbReference>
<dbReference type="AlphaFoldDB" id="A0A841CF00"/>
<dbReference type="GO" id="GO:0080120">
    <property type="term" value="P:CAAX-box protein maturation"/>
    <property type="evidence" value="ECO:0007669"/>
    <property type="project" value="UniProtKB-ARBA"/>
</dbReference>
<feature type="transmembrane region" description="Helical" evidence="1">
    <location>
        <begin position="12"/>
        <end position="33"/>
    </location>
</feature>
<proteinExistence type="predicted"/>
<keyword evidence="4" id="KW-1185">Reference proteome</keyword>
<sequence length="236" mass="25337">MDEQRDSGRAHWGFLAFFSGLAGYHLSTLVFTAVTADRFAEVDITDPPVLGPLLLLLFLPNVLLGLGPVVVSWRRGEGPNKDFGIAPRWYDVKVGLLCGGLSLLAAWVLGVVLLRVNRDTGSSPEQVEALSGGRSVWLALAALFVFLGAPLTEELLTRGALWNALEHYRVPKVAILGLTALMFAFLHEESWRTVSLFAQGLAIGAARMVTGRVSASVVAHAANNLLPAVYLYVGAS</sequence>
<name>A0A841CF00_9PSEU</name>
<dbReference type="EMBL" id="JACHJN010000003">
    <property type="protein sequence ID" value="MBB5955533.1"/>
    <property type="molecule type" value="Genomic_DNA"/>
</dbReference>
<evidence type="ECO:0000313" key="4">
    <source>
        <dbReference type="Proteomes" id="UP000547510"/>
    </source>
</evidence>
<dbReference type="GO" id="GO:0004175">
    <property type="term" value="F:endopeptidase activity"/>
    <property type="evidence" value="ECO:0007669"/>
    <property type="project" value="UniProtKB-ARBA"/>
</dbReference>
<feature type="transmembrane region" description="Helical" evidence="1">
    <location>
        <begin position="136"/>
        <end position="156"/>
    </location>
</feature>
<feature type="transmembrane region" description="Helical" evidence="1">
    <location>
        <begin position="53"/>
        <end position="73"/>
    </location>
</feature>
<dbReference type="Proteomes" id="UP000547510">
    <property type="component" value="Unassembled WGS sequence"/>
</dbReference>
<feature type="domain" description="CAAX prenyl protease 2/Lysostaphin resistance protein A-like" evidence="2">
    <location>
        <begin position="136"/>
        <end position="226"/>
    </location>
</feature>
<protein>
    <recommendedName>
        <fullName evidence="2">CAAX prenyl protease 2/Lysostaphin resistance protein A-like domain-containing protein</fullName>
    </recommendedName>
</protein>
<keyword evidence="1" id="KW-0812">Transmembrane</keyword>